<organism evidence="5 6">
    <name type="scientific">Lunatimonas lonarensis</name>
    <dbReference type="NCBI Taxonomy" id="1232681"/>
    <lineage>
        <taxon>Bacteria</taxon>
        <taxon>Pseudomonadati</taxon>
        <taxon>Bacteroidota</taxon>
        <taxon>Cytophagia</taxon>
        <taxon>Cytophagales</taxon>
        <taxon>Cyclobacteriaceae</taxon>
    </lineage>
</organism>
<dbReference type="GO" id="GO:0008691">
    <property type="term" value="F:3-hydroxybutyryl-CoA dehydrogenase activity"/>
    <property type="evidence" value="ECO:0007669"/>
    <property type="project" value="UniProtKB-EC"/>
</dbReference>
<dbReference type="RefSeq" id="WP_010853746.1">
    <property type="nucleotide sequence ID" value="NZ_AQHR01000048.1"/>
</dbReference>
<dbReference type="EC" id="1.1.1.35" evidence="5"/>
<protein>
    <submittedName>
        <fullName evidence="5">3-hydroxybutyryl-CoA dehydrogenase</fullName>
        <ecNumber evidence="5">1.1.1.157</ecNumber>
        <ecNumber evidence="5">1.1.1.35</ecNumber>
    </submittedName>
</protein>
<dbReference type="STRING" id="1232681.ADIS_1607"/>
<dbReference type="EC" id="1.1.1.157" evidence="5"/>
<dbReference type="InterPro" id="IPR036291">
    <property type="entry name" value="NAD(P)-bd_dom_sf"/>
</dbReference>
<dbReference type="SUPFAM" id="SSF48179">
    <property type="entry name" value="6-phosphogluconate dehydrogenase C-terminal domain-like"/>
    <property type="match status" value="1"/>
</dbReference>
<dbReference type="PANTHER" id="PTHR48075">
    <property type="entry name" value="3-HYDROXYACYL-COA DEHYDROGENASE FAMILY PROTEIN"/>
    <property type="match status" value="1"/>
</dbReference>
<keyword evidence="1 5" id="KW-0560">Oxidoreductase</keyword>
<dbReference type="Pfam" id="PF02737">
    <property type="entry name" value="3HCDH_N"/>
    <property type="match status" value="1"/>
</dbReference>
<dbReference type="GO" id="GO:0006631">
    <property type="term" value="P:fatty acid metabolic process"/>
    <property type="evidence" value="ECO:0007669"/>
    <property type="project" value="InterPro"/>
</dbReference>
<dbReference type="Gene3D" id="3.40.50.720">
    <property type="entry name" value="NAD(P)-binding Rossmann-like Domain"/>
    <property type="match status" value="1"/>
</dbReference>
<evidence type="ECO:0000313" key="5">
    <source>
        <dbReference type="EMBL" id="EON77894.1"/>
    </source>
</evidence>
<dbReference type="Pfam" id="PF00725">
    <property type="entry name" value="3HCDH"/>
    <property type="match status" value="1"/>
</dbReference>
<dbReference type="InterPro" id="IPR006176">
    <property type="entry name" value="3-OHacyl-CoA_DH_NAD-bd"/>
</dbReference>
<dbReference type="EMBL" id="AQHR01000048">
    <property type="protein sequence ID" value="EON77894.1"/>
    <property type="molecule type" value="Genomic_DNA"/>
</dbReference>
<evidence type="ECO:0000259" key="4">
    <source>
        <dbReference type="Pfam" id="PF02737"/>
    </source>
</evidence>
<comment type="caution">
    <text evidence="5">The sequence shown here is derived from an EMBL/GenBank/DDBJ whole genome shotgun (WGS) entry which is preliminary data.</text>
</comment>
<feature type="domain" description="3-hydroxyacyl-CoA dehydrogenase NAD binding" evidence="4">
    <location>
        <begin position="7"/>
        <end position="185"/>
    </location>
</feature>
<keyword evidence="6" id="KW-1185">Reference proteome</keyword>
<dbReference type="InterPro" id="IPR022694">
    <property type="entry name" value="3-OHacyl-CoA_DH"/>
</dbReference>
<dbReference type="Gene3D" id="1.10.1040.10">
    <property type="entry name" value="N-(1-d-carboxylethyl)-l-norvaline Dehydrogenase, domain 2"/>
    <property type="match status" value="1"/>
</dbReference>
<dbReference type="InterPro" id="IPR013328">
    <property type="entry name" value="6PGD_dom2"/>
</dbReference>
<dbReference type="GO" id="GO:0003857">
    <property type="term" value="F:(3S)-3-hydroxyacyl-CoA dehydrogenase (NAD+) activity"/>
    <property type="evidence" value="ECO:0007669"/>
    <property type="project" value="UniProtKB-EC"/>
</dbReference>
<dbReference type="SUPFAM" id="SSF51735">
    <property type="entry name" value="NAD(P)-binding Rossmann-fold domains"/>
    <property type="match status" value="1"/>
</dbReference>
<evidence type="ECO:0000313" key="6">
    <source>
        <dbReference type="Proteomes" id="UP000013909"/>
    </source>
</evidence>
<evidence type="ECO:0000259" key="3">
    <source>
        <dbReference type="Pfam" id="PF00725"/>
    </source>
</evidence>
<gene>
    <name evidence="5" type="ORF">ADIS_1607</name>
</gene>
<dbReference type="Proteomes" id="UP000013909">
    <property type="component" value="Unassembled WGS sequence"/>
</dbReference>
<dbReference type="AlphaFoldDB" id="R7ZV66"/>
<dbReference type="InterPro" id="IPR006108">
    <property type="entry name" value="3HC_DH_C"/>
</dbReference>
<evidence type="ECO:0000256" key="2">
    <source>
        <dbReference type="PIRSR" id="PIRSR000105-1"/>
    </source>
</evidence>
<reference evidence="5 6" key="1">
    <citation type="submission" date="2013-02" db="EMBL/GenBank/DDBJ databases">
        <title>A novel strain isolated from Lonar lake, Maharashtra, India.</title>
        <authorList>
            <person name="Singh A."/>
        </authorList>
    </citation>
    <scope>NUCLEOTIDE SEQUENCE [LARGE SCALE GENOMIC DNA]</scope>
    <source>
        <strain evidence="5 6">AK24</strain>
    </source>
</reference>
<proteinExistence type="predicted"/>
<evidence type="ECO:0000256" key="1">
    <source>
        <dbReference type="ARBA" id="ARBA00023002"/>
    </source>
</evidence>
<dbReference type="InterPro" id="IPR008927">
    <property type="entry name" value="6-PGluconate_DH-like_C_sf"/>
</dbReference>
<dbReference type="PANTHER" id="PTHR48075:SF5">
    <property type="entry name" value="3-HYDROXYBUTYRYL-COA DEHYDROGENASE"/>
    <property type="match status" value="1"/>
</dbReference>
<feature type="domain" description="3-hydroxyacyl-CoA dehydrogenase C-terminal" evidence="3">
    <location>
        <begin position="189"/>
        <end position="282"/>
    </location>
</feature>
<feature type="site" description="Important for catalytic activity" evidence="2">
    <location>
        <position position="143"/>
    </location>
</feature>
<dbReference type="GO" id="GO:0070403">
    <property type="term" value="F:NAD+ binding"/>
    <property type="evidence" value="ECO:0007669"/>
    <property type="project" value="InterPro"/>
</dbReference>
<accession>R7ZV66</accession>
<dbReference type="PATRIC" id="fig|1288963.3.peg.1595"/>
<sequence length="294" mass="32955">MNMEIHTVTVVGAGTLGSRVALQCALSGYRAKVYDLDASILETSKATMQKLLRQLRKQGSLLPAQEEGLSDRLLFTDKLGEAVEDADLINESVTENLETKLQVWKQIDNLAPEKTIFTTNTSFLLPSKIAAAIDRPQRFCALHFHDVFFARLLDIMAHSKTDLALIPILEKFGRSLNQVPVVIQKEYPGYLFNTMLMSFIHAAGKLLTRGVGSIEDIDRSWMVNFHMAIGPFGILDQIGLDTAWHVTRNNPDKYTQAFADLLADYIKEGKLGEKVGAGFYSYPNPRYRDPNFLK</sequence>
<dbReference type="PIRSF" id="PIRSF000105">
    <property type="entry name" value="HCDH"/>
    <property type="match status" value="1"/>
</dbReference>
<name>R7ZV66_9BACT</name>